<dbReference type="Gene3D" id="3.30.1930.10">
    <property type="entry name" value="capsid protein of prophage domain"/>
    <property type="match status" value="1"/>
</dbReference>
<organism evidence="1 2">
    <name type="scientific">Pseudomonas fluorescens</name>
    <dbReference type="NCBI Taxonomy" id="294"/>
    <lineage>
        <taxon>Bacteria</taxon>
        <taxon>Pseudomonadati</taxon>
        <taxon>Pseudomonadota</taxon>
        <taxon>Gammaproteobacteria</taxon>
        <taxon>Pseudomonadales</taxon>
        <taxon>Pseudomonadaceae</taxon>
        <taxon>Pseudomonas</taxon>
    </lineage>
</organism>
<reference evidence="1 2" key="1">
    <citation type="submission" date="2018-03" db="EMBL/GenBank/DDBJ databases">
        <title>Complete genome sequence of Pseudomonas fluorescens sp. G7.</title>
        <authorList>
            <person name="Gao C.-H."/>
            <person name="Li Z."/>
            <person name="Cai P."/>
        </authorList>
    </citation>
    <scope>NUCLEOTIDE SEQUENCE [LARGE SCALE GENOMIC DNA]</scope>
    <source>
        <strain evidence="1 2">G7</strain>
    </source>
</reference>
<dbReference type="AlphaFoldDB" id="A0A7Z3H0V5"/>
<sequence length="344" mass="38040">MDIFDTRTMLEAVEQMPTARRFLLNTFFNGGSPVTFPTKTVDIDIIKGKRKMAPFVNPRLPGSLSLREGYTTSTYAPPYIQPKRETTAELVLKRAAGDNPYSTRTPLERAGQLLGKDLRDLDDEIVRREEWMCAQALTTGKVRVIGEGVDDTIDFLMASDHRISLGSGQWGTADSDPIGNLRSWKRKIAKDSGRTANTVAMSGEALDAFQSNATVMKQLNTRRVDMGMIKPEELPDGVTYLGYLNDPGVDLYGYDEWYLADDDEDEELPMIPAGGLILGSTSTRNAMLYGAIQDLEAVESGLVEAARFPKSWLTQEPSARWLKLQSAALAGLLEPDAFIYAKVV</sequence>
<dbReference type="Proteomes" id="UP000501669">
    <property type="component" value="Chromosome"/>
</dbReference>
<gene>
    <name evidence="1" type="ORF">C6Y56_19060</name>
</gene>
<dbReference type="RefSeq" id="WP_169431155.1">
    <property type="nucleotide sequence ID" value="NZ_CP027561.1"/>
</dbReference>
<evidence type="ECO:0000313" key="1">
    <source>
        <dbReference type="EMBL" id="QJP96567.1"/>
    </source>
</evidence>
<dbReference type="InterPro" id="IPR005564">
    <property type="entry name" value="Major_capsid_GpE"/>
</dbReference>
<protein>
    <submittedName>
        <fullName evidence="1">Major capsid protein</fullName>
    </submittedName>
</protein>
<dbReference type="EMBL" id="CP027561">
    <property type="protein sequence ID" value="QJP96567.1"/>
    <property type="molecule type" value="Genomic_DNA"/>
</dbReference>
<evidence type="ECO:0000313" key="2">
    <source>
        <dbReference type="Proteomes" id="UP000501669"/>
    </source>
</evidence>
<accession>A0A7Z3H0V5</accession>
<dbReference type="Gene3D" id="3.15.30.10">
    <property type="entry name" value="putative capsid protein of prophage domain like"/>
    <property type="match status" value="1"/>
</dbReference>
<proteinExistence type="inferred from homology"/>
<name>A0A7Z3H0V5_PSEFL</name>
<dbReference type="HAMAP" id="MF_04133">
    <property type="entry name" value="CAPSID_LAMBDA"/>
    <property type="match status" value="1"/>
</dbReference>
<dbReference type="Pfam" id="PF03864">
    <property type="entry name" value="Phage_cap_E"/>
    <property type="match status" value="1"/>
</dbReference>